<dbReference type="SUPFAM" id="SSF52540">
    <property type="entry name" value="P-loop containing nucleoside triphosphate hydrolases"/>
    <property type="match status" value="1"/>
</dbReference>
<comment type="similarity">
    <text evidence="1">Belongs to the GSP E family.</text>
</comment>
<gene>
    <name evidence="5" type="ORF">F3K53_07485</name>
</gene>
<dbReference type="Gene3D" id="3.30.450.90">
    <property type="match status" value="1"/>
</dbReference>
<reference evidence="5 6" key="1">
    <citation type="submission" date="2019-09" db="EMBL/GenBank/DDBJ databases">
        <title>Genomic sequencing of 4 copper resistant soil isolates.</title>
        <authorList>
            <person name="Havryliuk O."/>
        </authorList>
    </citation>
    <scope>NUCLEOTIDE SEQUENCE [LARGE SCALE GENOMIC DNA]</scope>
    <source>
        <strain evidence="5 6">UKR4</strain>
    </source>
</reference>
<comment type="caution">
    <text evidence="5">The sequence shown here is derived from an EMBL/GenBank/DDBJ whole genome shotgun (WGS) entry which is preliminary data.</text>
</comment>
<evidence type="ECO:0000256" key="1">
    <source>
        <dbReference type="ARBA" id="ARBA00006611"/>
    </source>
</evidence>
<dbReference type="CDD" id="cd01129">
    <property type="entry name" value="PulE-GspE-like"/>
    <property type="match status" value="1"/>
</dbReference>
<proteinExistence type="inferred from homology"/>
<protein>
    <submittedName>
        <fullName evidence="5">Pilus assembly protein PilQ</fullName>
    </submittedName>
</protein>
<dbReference type="InterPro" id="IPR027417">
    <property type="entry name" value="P-loop_NTPase"/>
</dbReference>
<dbReference type="Proteomes" id="UP000323909">
    <property type="component" value="Unassembled WGS sequence"/>
</dbReference>
<dbReference type="EMBL" id="VWXT01000091">
    <property type="protein sequence ID" value="KAA6183384.1"/>
    <property type="molecule type" value="Genomic_DNA"/>
</dbReference>
<dbReference type="GO" id="GO:0005886">
    <property type="term" value="C:plasma membrane"/>
    <property type="evidence" value="ECO:0007669"/>
    <property type="project" value="TreeGrafter"/>
</dbReference>
<dbReference type="PANTHER" id="PTHR30258:SF3">
    <property type="entry name" value="SLL1921 PROTEIN"/>
    <property type="match status" value="1"/>
</dbReference>
<keyword evidence="2" id="KW-0547">Nucleotide-binding</keyword>
<dbReference type="GO" id="GO:0016887">
    <property type="term" value="F:ATP hydrolysis activity"/>
    <property type="evidence" value="ECO:0007669"/>
    <property type="project" value="TreeGrafter"/>
</dbReference>
<evidence type="ECO:0000256" key="3">
    <source>
        <dbReference type="ARBA" id="ARBA00022840"/>
    </source>
</evidence>
<dbReference type="InterPro" id="IPR001482">
    <property type="entry name" value="T2SS/T4SS_dom"/>
</dbReference>
<dbReference type="Gene3D" id="3.40.50.300">
    <property type="entry name" value="P-loop containing nucleotide triphosphate hydrolases"/>
    <property type="match status" value="1"/>
</dbReference>
<dbReference type="OrthoDB" id="5790493at2"/>
<dbReference type="GO" id="GO:0005524">
    <property type="term" value="F:ATP binding"/>
    <property type="evidence" value="ECO:0007669"/>
    <property type="project" value="UniProtKB-KW"/>
</dbReference>
<dbReference type="Pfam" id="PF00437">
    <property type="entry name" value="T2SSE"/>
    <property type="match status" value="1"/>
</dbReference>
<dbReference type="GeneID" id="61828737"/>
<feature type="domain" description="Bacterial type II secretion system protein E" evidence="4">
    <location>
        <begin position="118"/>
        <end position="474"/>
    </location>
</feature>
<dbReference type="AlphaFoldDB" id="A0A0R3AQR7"/>
<accession>A0A0R3AQR7</accession>
<evidence type="ECO:0000259" key="4">
    <source>
        <dbReference type="Pfam" id="PF00437"/>
    </source>
</evidence>
<organism evidence="5 6">
    <name type="scientific">Pseudomonas veronii</name>
    <dbReference type="NCBI Taxonomy" id="76761"/>
    <lineage>
        <taxon>Bacteria</taxon>
        <taxon>Pseudomonadati</taxon>
        <taxon>Pseudomonadota</taxon>
        <taxon>Gammaproteobacteria</taxon>
        <taxon>Pseudomonadales</taxon>
        <taxon>Pseudomonadaceae</taxon>
        <taxon>Pseudomonas</taxon>
    </lineage>
</organism>
<keyword evidence="3" id="KW-0067">ATP-binding</keyword>
<name>A0A0R3AQR7_PSEVE</name>
<evidence type="ECO:0000313" key="5">
    <source>
        <dbReference type="EMBL" id="KAA6183384.1"/>
    </source>
</evidence>
<evidence type="ECO:0000256" key="2">
    <source>
        <dbReference type="ARBA" id="ARBA00022741"/>
    </source>
</evidence>
<evidence type="ECO:0000313" key="6">
    <source>
        <dbReference type="Proteomes" id="UP000323909"/>
    </source>
</evidence>
<sequence>MTILTEKPDVIEPDSDESAAVLLTSHQILLTAPGGPFELKPELRQLCALTSDGILYVSAQHQTDAYVMAFEDQLEHENHHFEVKVCSMSTIKALYRANDDANGKALSATETKRQAQVVQLLGEAHRRNASDVHFVVGHDITRIFFRIHGLLWEAEQHQSQVGMELCSSLYNSMCDVAKDHYQPQVSQDARVKRAYVDQLGLFGARVATRPLVDGPLMVLRLLYDDKTKMTLSDLGFLTQQIDAFSRIRSLPYGVNLITGPTGSGKSKSLQVNLNLLHEECGGTKHILTMEDPPEYPLLANQSPLGAGETWNDGITNSMRLDPDILMYGEIRDLASAQAAFRGGMTGHLVLTTLHTNNAVAALQRLIDMGVDRHLVTDPALMTSVVNQSLLPVLCSHCRVPAREHLGQLNSALVQHLRDLEAIDETYLKGPGCPHCKGLGITGRTVVAETLLTDLEFMRVFNGQGASAARRHWVKEMGGITKTAHTIIKLKQGLVDPRHAEMTVGPLDFDRQILELAHAE</sequence>
<dbReference type="PANTHER" id="PTHR30258">
    <property type="entry name" value="TYPE II SECRETION SYSTEM PROTEIN GSPE-RELATED"/>
    <property type="match status" value="1"/>
</dbReference>
<dbReference type="RefSeq" id="WP_019818093.1">
    <property type="nucleotide sequence ID" value="NZ_JAAQWD010000002.1"/>
</dbReference>